<accession>A0A8S1MRB2</accession>
<protein>
    <submittedName>
        <fullName evidence="1">Uncharacterized protein</fullName>
    </submittedName>
</protein>
<proteinExistence type="predicted"/>
<gene>
    <name evidence="1" type="ORF">PSON_ATCC_30995.1.T0430076</name>
</gene>
<organism evidence="1 2">
    <name type="scientific">Paramecium sonneborni</name>
    <dbReference type="NCBI Taxonomy" id="65129"/>
    <lineage>
        <taxon>Eukaryota</taxon>
        <taxon>Sar</taxon>
        <taxon>Alveolata</taxon>
        <taxon>Ciliophora</taxon>
        <taxon>Intramacronucleata</taxon>
        <taxon>Oligohymenophorea</taxon>
        <taxon>Peniculida</taxon>
        <taxon>Parameciidae</taxon>
        <taxon>Paramecium</taxon>
    </lineage>
</organism>
<name>A0A8S1MRB2_9CILI</name>
<evidence type="ECO:0000313" key="2">
    <source>
        <dbReference type="Proteomes" id="UP000692954"/>
    </source>
</evidence>
<sequence length="117" mass="14121">MALIVITIINSMSHDNYIQRDIMDWKQNYYLNELANQDMILFEEVNQNSSDYSLLNINNNKNSNFNVQNNNLHYQFTDSIINQIQCLYCEQYCFKNLNYLLQVMLLKNLVYYLKGYY</sequence>
<comment type="caution">
    <text evidence="1">The sequence shown here is derived from an EMBL/GenBank/DDBJ whole genome shotgun (WGS) entry which is preliminary data.</text>
</comment>
<evidence type="ECO:0000313" key="1">
    <source>
        <dbReference type="EMBL" id="CAD8082209.1"/>
    </source>
</evidence>
<reference evidence="1" key="1">
    <citation type="submission" date="2021-01" db="EMBL/GenBank/DDBJ databases">
        <authorList>
            <consortium name="Genoscope - CEA"/>
            <person name="William W."/>
        </authorList>
    </citation>
    <scope>NUCLEOTIDE SEQUENCE</scope>
</reference>
<keyword evidence="2" id="KW-1185">Reference proteome</keyword>
<dbReference type="Proteomes" id="UP000692954">
    <property type="component" value="Unassembled WGS sequence"/>
</dbReference>
<dbReference type="EMBL" id="CAJJDN010000043">
    <property type="protein sequence ID" value="CAD8082209.1"/>
    <property type="molecule type" value="Genomic_DNA"/>
</dbReference>
<dbReference type="AlphaFoldDB" id="A0A8S1MRB2"/>